<evidence type="ECO:0000256" key="6">
    <source>
        <dbReference type="ARBA" id="ARBA00022729"/>
    </source>
</evidence>
<evidence type="ECO:0000259" key="15">
    <source>
        <dbReference type="Pfam" id="PF21305"/>
    </source>
</evidence>
<feature type="chain" id="PRO_5004137224" evidence="12">
    <location>
        <begin position="30"/>
        <end position="750"/>
    </location>
</feature>
<keyword evidence="7" id="KW-0653">Protein transport</keyword>
<dbReference type="PRINTS" id="PR00811">
    <property type="entry name" value="BCTERIALGSPD"/>
</dbReference>
<comment type="similarity">
    <text evidence="2">Belongs to the bacterial secretin family. GSP D subfamily.</text>
</comment>
<dbReference type="GO" id="GO:0015627">
    <property type="term" value="C:type II protein secretion system complex"/>
    <property type="evidence" value="ECO:0007669"/>
    <property type="project" value="InterPro"/>
</dbReference>
<organism evidence="16 17">
    <name type="scientific">Acinetobacter schindleri NIPH 900</name>
    <dbReference type="NCBI Taxonomy" id="1217675"/>
    <lineage>
        <taxon>Bacteria</taxon>
        <taxon>Pseudomonadati</taxon>
        <taxon>Pseudomonadota</taxon>
        <taxon>Gammaproteobacteria</taxon>
        <taxon>Moraxellales</taxon>
        <taxon>Moraxellaceae</taxon>
        <taxon>Acinetobacter</taxon>
    </lineage>
</organism>
<dbReference type="Pfam" id="PF21305">
    <property type="entry name" value="type_II_gspD_N0"/>
    <property type="match status" value="1"/>
</dbReference>
<evidence type="ECO:0000256" key="7">
    <source>
        <dbReference type="ARBA" id="ARBA00022927"/>
    </source>
</evidence>
<evidence type="ECO:0000256" key="8">
    <source>
        <dbReference type="ARBA" id="ARBA00023136"/>
    </source>
</evidence>
<keyword evidence="3 10" id="KW-0813">Transport</keyword>
<evidence type="ECO:0000256" key="11">
    <source>
        <dbReference type="SAM" id="MobiDB-lite"/>
    </source>
</evidence>
<dbReference type="GO" id="GO:0009279">
    <property type="term" value="C:cell outer membrane"/>
    <property type="evidence" value="ECO:0007669"/>
    <property type="project" value="UniProtKB-SubCell"/>
</dbReference>
<dbReference type="AlphaFoldDB" id="N8XXX8"/>
<feature type="region of interest" description="Disordered" evidence="11">
    <location>
        <begin position="293"/>
        <end position="333"/>
    </location>
</feature>
<name>N8XXX8_9GAMM</name>
<feature type="compositionally biased region" description="Low complexity" evidence="11">
    <location>
        <begin position="296"/>
        <end position="308"/>
    </location>
</feature>
<evidence type="ECO:0000256" key="2">
    <source>
        <dbReference type="ARBA" id="ARBA00006980"/>
    </source>
</evidence>
<evidence type="ECO:0000256" key="3">
    <source>
        <dbReference type="ARBA" id="ARBA00022448"/>
    </source>
</evidence>
<dbReference type="InterPro" id="IPR004846">
    <property type="entry name" value="T2SS/T3SS_dom"/>
</dbReference>
<evidence type="ECO:0000256" key="9">
    <source>
        <dbReference type="ARBA" id="ARBA00023237"/>
    </source>
</evidence>
<feature type="compositionally biased region" description="Polar residues" evidence="11">
    <location>
        <begin position="309"/>
        <end position="333"/>
    </location>
</feature>
<evidence type="ECO:0000313" key="17">
    <source>
        <dbReference type="Proteomes" id="UP000018438"/>
    </source>
</evidence>
<feature type="domain" description="NolW-like" evidence="14">
    <location>
        <begin position="129"/>
        <end position="185"/>
    </location>
</feature>
<dbReference type="InterPro" id="IPR050810">
    <property type="entry name" value="Bact_Secretion_Sys_Channel"/>
</dbReference>
<dbReference type="PANTHER" id="PTHR30332:SF24">
    <property type="entry name" value="SECRETIN GSPD-RELATED"/>
    <property type="match status" value="1"/>
</dbReference>
<dbReference type="Pfam" id="PF00263">
    <property type="entry name" value="Secretin"/>
    <property type="match status" value="1"/>
</dbReference>
<dbReference type="InterPro" id="IPR013356">
    <property type="entry name" value="T2SS_GspD"/>
</dbReference>
<keyword evidence="8" id="KW-0472">Membrane</keyword>
<evidence type="ECO:0000259" key="14">
    <source>
        <dbReference type="Pfam" id="PF03958"/>
    </source>
</evidence>
<dbReference type="InterPro" id="IPR005644">
    <property type="entry name" value="NolW-like"/>
</dbReference>
<feature type="domain" description="NolW-like" evidence="14">
    <location>
        <begin position="268"/>
        <end position="387"/>
    </location>
</feature>
<keyword evidence="4" id="KW-1134">Transmembrane beta strand</keyword>
<evidence type="ECO:0000259" key="13">
    <source>
        <dbReference type="Pfam" id="PF00263"/>
    </source>
</evidence>
<keyword evidence="9" id="KW-0998">Cell outer membrane</keyword>
<feature type="domain" description="Type II/III secretion system secretin-like" evidence="13">
    <location>
        <begin position="477"/>
        <end position="641"/>
    </location>
</feature>
<sequence>MALFNNNRSAWALCVAAPLVAMVSTATYAQTWKINLRDADLAAFINEVADITGKNFAVDPRVRGNVTVISNRALNRAEVYDLFLGVLNVNGVVAIPSGNTIKLVPDNNVKNSGIPYDARNRATGDQIVTRVIWLENTNPNDLIPALRPLMPQFAHLAAVPGTNALIVSDRASNIYQLETIVRNLDGTGQNDLEAITLQSSQAEEMIGLIESMTATGAAKDLKGSRVRVMADQRTNRIIIKGDTSTRKRIRQIIETLDVPAADRLGGLKVFRLKYASAKNLAEILQGLVAGQAQGRSSSSSENSSAGTSLNTLGNNSSASNMSQEGSTSGIQLNSGLGNNQQGITSFNANGVSIIADATQNSLVVKADPQLMREIESAINQLDTRRQQVLIEAAIMEVEGTDADQLGVQWALGDLSSGIGLINFDNFGASLKNIAAGYLTGGAAGAGSAIGTGTSLVIGDYREGSDGSRKLYGALIQALKETTKSNLLSTPSIVTMDNEEAYIVVGENVPFVTGSVSTGAAGVANPYTTIERKDVGVTLKVIPHIGENGTVRLEVEQEVSAVARDKGQASDLVTSKRAIKTSILAEHGQTIVLGGLISDNTSYGRQAVPGLGAIPGLGRLFRSEGKSNQKRNLLIFIHPTIVGDKNEVRKISQQRYSQLYSLQLALDSDGNFAKLPENLDDVYQQRLPVSKTSLGSNYQTVPTAPVASQPVAVVTTPVAIEPVVQQQSVQPVQNVEKTRNTVTTTTLRPKS</sequence>
<dbReference type="RefSeq" id="WP_004813581.1">
    <property type="nucleotide sequence ID" value="NZ_KB849451.1"/>
</dbReference>
<comment type="caution">
    <text evidence="16">The sequence shown here is derived from an EMBL/GenBank/DDBJ whole genome shotgun (WGS) entry which is preliminary data.</text>
</comment>
<keyword evidence="6 12" id="KW-0732">Signal</keyword>
<evidence type="ECO:0000256" key="5">
    <source>
        <dbReference type="ARBA" id="ARBA00022692"/>
    </source>
</evidence>
<feature type="signal peptide" evidence="12">
    <location>
        <begin position="1"/>
        <end position="29"/>
    </location>
</feature>
<dbReference type="Pfam" id="PF03958">
    <property type="entry name" value="Secretin_N"/>
    <property type="match status" value="3"/>
</dbReference>
<evidence type="ECO:0000256" key="10">
    <source>
        <dbReference type="RuleBase" id="RU004004"/>
    </source>
</evidence>
<dbReference type="PATRIC" id="fig|1217675.3.peg.985"/>
<evidence type="ECO:0000256" key="4">
    <source>
        <dbReference type="ARBA" id="ARBA00022452"/>
    </source>
</evidence>
<proteinExistence type="inferred from homology"/>
<protein>
    <submittedName>
        <fullName evidence="16">Type II secretion system protein D</fullName>
    </submittedName>
</protein>
<dbReference type="InterPro" id="IPR038591">
    <property type="entry name" value="NolW-like_sf"/>
</dbReference>
<evidence type="ECO:0000256" key="12">
    <source>
        <dbReference type="SAM" id="SignalP"/>
    </source>
</evidence>
<dbReference type="PANTHER" id="PTHR30332">
    <property type="entry name" value="PROBABLE GENERAL SECRETION PATHWAY PROTEIN D"/>
    <property type="match status" value="1"/>
</dbReference>
<dbReference type="Gene3D" id="3.30.1370.120">
    <property type="match status" value="3"/>
</dbReference>
<feature type="domain" description="GspD-like N0" evidence="15">
    <location>
        <begin position="34"/>
        <end position="102"/>
    </location>
</feature>
<comment type="subcellular location">
    <subcellularLocation>
        <location evidence="1 10">Cell outer membrane</location>
    </subcellularLocation>
</comment>
<gene>
    <name evidence="16" type="ORF">F965_01018</name>
</gene>
<keyword evidence="17" id="KW-1185">Reference proteome</keyword>
<dbReference type="InterPro" id="IPR049371">
    <property type="entry name" value="GspD-like_N0"/>
</dbReference>
<evidence type="ECO:0000256" key="1">
    <source>
        <dbReference type="ARBA" id="ARBA00004442"/>
    </source>
</evidence>
<dbReference type="HOGENOM" id="CLU_006756_1_1_6"/>
<dbReference type="EMBL" id="APPI01000012">
    <property type="protein sequence ID" value="ENV13914.1"/>
    <property type="molecule type" value="Genomic_DNA"/>
</dbReference>
<accession>N8XXX8</accession>
<reference evidence="16 17" key="1">
    <citation type="submission" date="2013-02" db="EMBL/GenBank/DDBJ databases">
        <title>The Genome Sequence of Acinetobacter schindleri NIPH 900.</title>
        <authorList>
            <consortium name="The Broad Institute Genome Sequencing Platform"/>
            <consortium name="The Broad Institute Genome Sequencing Center for Infectious Disease"/>
            <person name="Cerqueira G."/>
            <person name="Feldgarden M."/>
            <person name="Courvalin P."/>
            <person name="Perichon B."/>
            <person name="Grillot-Courvalin C."/>
            <person name="Clermont D."/>
            <person name="Rocha E."/>
            <person name="Yoon E.-J."/>
            <person name="Nemec A."/>
            <person name="Walker B."/>
            <person name="Young S.K."/>
            <person name="Zeng Q."/>
            <person name="Gargeya S."/>
            <person name="Fitzgerald M."/>
            <person name="Haas B."/>
            <person name="Abouelleil A."/>
            <person name="Alvarado L."/>
            <person name="Arachchi H.M."/>
            <person name="Berlin A.M."/>
            <person name="Chapman S.B."/>
            <person name="Dewar J."/>
            <person name="Goldberg J."/>
            <person name="Griggs A."/>
            <person name="Gujja S."/>
            <person name="Hansen M."/>
            <person name="Howarth C."/>
            <person name="Imamovic A."/>
            <person name="Larimer J."/>
            <person name="McCowan C."/>
            <person name="Murphy C."/>
            <person name="Neiman D."/>
            <person name="Pearson M."/>
            <person name="Priest M."/>
            <person name="Roberts A."/>
            <person name="Saif S."/>
            <person name="Shea T."/>
            <person name="Sisk P."/>
            <person name="Sykes S."/>
            <person name="Wortman J."/>
            <person name="Nusbaum C."/>
            <person name="Birren B."/>
        </authorList>
    </citation>
    <scope>NUCLEOTIDE SEQUENCE [LARGE SCALE GENOMIC DNA]</scope>
    <source>
        <strain evidence="16 17">NIPH 900</strain>
    </source>
</reference>
<feature type="domain" description="NolW-like" evidence="14">
    <location>
        <begin position="194"/>
        <end position="260"/>
    </location>
</feature>
<dbReference type="NCBIfam" id="TIGR02517">
    <property type="entry name" value="type_II_gspD"/>
    <property type="match status" value="1"/>
</dbReference>
<evidence type="ECO:0000313" key="16">
    <source>
        <dbReference type="EMBL" id="ENV13914.1"/>
    </source>
</evidence>
<keyword evidence="5" id="KW-0812">Transmembrane</keyword>
<dbReference type="GO" id="GO:0015628">
    <property type="term" value="P:protein secretion by the type II secretion system"/>
    <property type="evidence" value="ECO:0007669"/>
    <property type="project" value="InterPro"/>
</dbReference>
<dbReference type="InterPro" id="IPR001775">
    <property type="entry name" value="GspD/PilQ"/>
</dbReference>
<dbReference type="Proteomes" id="UP000018438">
    <property type="component" value="Unassembled WGS sequence"/>
</dbReference>